<feature type="compositionally biased region" description="Basic and acidic residues" evidence="1">
    <location>
        <begin position="60"/>
        <end position="69"/>
    </location>
</feature>
<evidence type="ECO:0000256" key="2">
    <source>
        <dbReference type="SAM" id="Phobius"/>
    </source>
</evidence>
<feature type="region of interest" description="Disordered" evidence="1">
    <location>
        <begin position="40"/>
        <end position="91"/>
    </location>
</feature>
<dbReference type="AlphaFoldDB" id="A0ABD3NDL0"/>
<organism evidence="3 4">
    <name type="scientific">Cyclotella atomus</name>
    <dbReference type="NCBI Taxonomy" id="382360"/>
    <lineage>
        <taxon>Eukaryota</taxon>
        <taxon>Sar</taxon>
        <taxon>Stramenopiles</taxon>
        <taxon>Ochrophyta</taxon>
        <taxon>Bacillariophyta</taxon>
        <taxon>Coscinodiscophyceae</taxon>
        <taxon>Thalassiosirophycidae</taxon>
        <taxon>Stephanodiscales</taxon>
        <taxon>Stephanodiscaceae</taxon>
        <taxon>Cyclotella</taxon>
    </lineage>
</organism>
<comment type="caution">
    <text evidence="3">The sequence shown here is derived from an EMBL/GenBank/DDBJ whole genome shotgun (WGS) entry which is preliminary data.</text>
</comment>
<evidence type="ECO:0000313" key="4">
    <source>
        <dbReference type="Proteomes" id="UP001530400"/>
    </source>
</evidence>
<evidence type="ECO:0008006" key="5">
    <source>
        <dbReference type="Google" id="ProtNLM"/>
    </source>
</evidence>
<reference evidence="3 4" key="1">
    <citation type="submission" date="2024-10" db="EMBL/GenBank/DDBJ databases">
        <title>Updated reference genomes for cyclostephanoid diatoms.</title>
        <authorList>
            <person name="Roberts W.R."/>
            <person name="Alverson A.J."/>
        </authorList>
    </citation>
    <scope>NUCLEOTIDE SEQUENCE [LARGE SCALE GENOMIC DNA]</scope>
    <source>
        <strain evidence="3 4">AJA010-31</strain>
    </source>
</reference>
<evidence type="ECO:0000313" key="3">
    <source>
        <dbReference type="EMBL" id="KAL3773498.1"/>
    </source>
</evidence>
<protein>
    <recommendedName>
        <fullName evidence="5">SHSP domain-containing protein</fullName>
    </recommendedName>
</protein>
<feature type="region of interest" description="Disordered" evidence="1">
    <location>
        <begin position="136"/>
        <end position="160"/>
    </location>
</feature>
<keyword evidence="2" id="KW-0812">Transmembrane</keyword>
<dbReference type="EMBL" id="JALLPJ020001231">
    <property type="protein sequence ID" value="KAL3773498.1"/>
    <property type="molecule type" value="Genomic_DNA"/>
</dbReference>
<feature type="compositionally biased region" description="Basic and acidic residues" evidence="1">
    <location>
        <begin position="40"/>
        <end position="52"/>
    </location>
</feature>
<sequence length="330" mass="36590">MLNDVASQLQNQHNRNSVAAVVVTAILLIVGWILTRRDKNASTKVRRKDDATKSTSNEASKPKVSEEGTLRNVFSVKQEPPVTGGGNKNDRPFGSSYYYAHNNANSKGGYADGLRAEDYVMNGPKLLSKGGVRVDDERDELSNEARELDDTADVTSSDQRKEGAKIISASKQITRYLWDDDGEGDIAKIHVDCLPKTSTETMTWQEASISKDGVEVNLIGQDSDGLTIRIVSEDEKKYHLHIPKMYGSADSVKAIVKRHKLIVKITKRKIKKRQSSEGLLGSISGAFFGQTESVRSVKWPQLSSTGGEIDEKAFKEVDFKDMDNMKMFDQ</sequence>
<feature type="transmembrane region" description="Helical" evidence="2">
    <location>
        <begin position="17"/>
        <end position="34"/>
    </location>
</feature>
<name>A0ABD3NDL0_9STRA</name>
<dbReference type="Proteomes" id="UP001530400">
    <property type="component" value="Unassembled WGS sequence"/>
</dbReference>
<keyword evidence="2" id="KW-1133">Transmembrane helix</keyword>
<gene>
    <name evidence="3" type="ORF">ACHAWO_012759</name>
</gene>
<keyword evidence="4" id="KW-1185">Reference proteome</keyword>
<evidence type="ECO:0000256" key="1">
    <source>
        <dbReference type="SAM" id="MobiDB-lite"/>
    </source>
</evidence>
<keyword evidence="2" id="KW-0472">Membrane</keyword>
<feature type="compositionally biased region" description="Basic and acidic residues" evidence="1">
    <location>
        <begin position="136"/>
        <end position="149"/>
    </location>
</feature>
<accession>A0ABD3NDL0</accession>
<proteinExistence type="predicted"/>